<dbReference type="EMBL" id="BGZK01000313">
    <property type="protein sequence ID" value="GBP36035.1"/>
    <property type="molecule type" value="Genomic_DNA"/>
</dbReference>
<protein>
    <submittedName>
        <fullName evidence="1">Uncharacterized protein</fullName>
    </submittedName>
</protein>
<keyword evidence="2" id="KW-1185">Reference proteome</keyword>
<evidence type="ECO:0000313" key="1">
    <source>
        <dbReference type="EMBL" id="GBP36035.1"/>
    </source>
</evidence>
<accession>A0A4C1VEH1</accession>
<sequence>MYTHYVYTVQKIYTARVDSDMAYTPHASTLSRIRERGSVCVHSNGVELLSESVCVYNPRTRRAPGHLSYGRNLAGGFRECNFTETDPVQD</sequence>
<name>A0A4C1VEH1_EUMVA</name>
<organism evidence="1 2">
    <name type="scientific">Eumeta variegata</name>
    <name type="common">Bagworm moth</name>
    <name type="synonym">Eumeta japonica</name>
    <dbReference type="NCBI Taxonomy" id="151549"/>
    <lineage>
        <taxon>Eukaryota</taxon>
        <taxon>Metazoa</taxon>
        <taxon>Ecdysozoa</taxon>
        <taxon>Arthropoda</taxon>
        <taxon>Hexapoda</taxon>
        <taxon>Insecta</taxon>
        <taxon>Pterygota</taxon>
        <taxon>Neoptera</taxon>
        <taxon>Endopterygota</taxon>
        <taxon>Lepidoptera</taxon>
        <taxon>Glossata</taxon>
        <taxon>Ditrysia</taxon>
        <taxon>Tineoidea</taxon>
        <taxon>Psychidae</taxon>
        <taxon>Oiketicinae</taxon>
        <taxon>Eumeta</taxon>
    </lineage>
</organism>
<comment type="caution">
    <text evidence="1">The sequence shown here is derived from an EMBL/GenBank/DDBJ whole genome shotgun (WGS) entry which is preliminary data.</text>
</comment>
<reference evidence="1 2" key="1">
    <citation type="journal article" date="2019" name="Commun. Biol.">
        <title>The bagworm genome reveals a unique fibroin gene that provides high tensile strength.</title>
        <authorList>
            <person name="Kono N."/>
            <person name="Nakamura H."/>
            <person name="Ohtoshi R."/>
            <person name="Tomita M."/>
            <person name="Numata K."/>
            <person name="Arakawa K."/>
        </authorList>
    </citation>
    <scope>NUCLEOTIDE SEQUENCE [LARGE SCALE GENOMIC DNA]</scope>
</reference>
<gene>
    <name evidence="1" type="ORF">EVAR_29165_1</name>
</gene>
<dbReference type="Proteomes" id="UP000299102">
    <property type="component" value="Unassembled WGS sequence"/>
</dbReference>
<proteinExistence type="predicted"/>
<dbReference type="AlphaFoldDB" id="A0A4C1VEH1"/>
<evidence type="ECO:0000313" key="2">
    <source>
        <dbReference type="Proteomes" id="UP000299102"/>
    </source>
</evidence>